<keyword evidence="10" id="KW-1185">Reference proteome</keyword>
<dbReference type="PROSITE" id="PS50850">
    <property type="entry name" value="MFS"/>
    <property type="match status" value="1"/>
</dbReference>
<feature type="transmembrane region" description="Helical" evidence="7">
    <location>
        <begin position="331"/>
        <end position="353"/>
    </location>
</feature>
<feature type="transmembrane region" description="Helical" evidence="7">
    <location>
        <begin position="428"/>
        <end position="447"/>
    </location>
</feature>
<keyword evidence="6 7" id="KW-0472">Membrane</keyword>
<sequence length="573" mass="61858">MFFASWIDQTNRPQCDLYLKMASFATSAPTSDKSVNSVDFKTSHADESALDDADVSNISEIAIPKHLSASIVVASGTHTDTRRLSSAGQDSNYPFDLHPFSASYLSERTRRPSVIRADSGAETIATLASSLTDSSLAPPTRTQTCDSTTAILSRARALQYEESPTINNQIARKQNRRSILHFAALCWCFALEGWNDGSVGPLLPVIQAYYSVGFSVVSLLFVSNCCGYLIGAGANVWLNERLGFGKVMILGSLFLLATFVIQSPAPPFPALIISFLFAGFGMSLQGAQANVFVGSLKKNKSSKLMMLHASYGLGAFCSPLVATQFSQARHWSYHYIISAGIAVSNVLILCAVFRFKRQEDLLLEIGQEPSEEAALNTTSASANLYQQILNIRAVYLLAVFALIYVGVEVTIGGWIVTFIIRERDGGPTAGYISSGFFGGLTLGRLALMYINKKIGEHRVVFIYVLLSIGLEVTVWFVPSIIENAVAVSFVGVLLGPLWPILVGHGARVIPAYLFTACMGLITGIGMAGSAALPFITGVLASKYGIKSLQPFLVAMMCTMVGLWALVPQTRRIA</sequence>
<evidence type="ECO:0000256" key="3">
    <source>
        <dbReference type="ARBA" id="ARBA00022448"/>
    </source>
</evidence>
<comment type="caution">
    <text evidence="9">The sequence shown here is derived from an EMBL/GenBank/DDBJ whole genome shotgun (WGS) entry which is preliminary data.</text>
</comment>
<reference evidence="9" key="1">
    <citation type="submission" date="2022-08" db="EMBL/GenBank/DDBJ databases">
        <authorList>
            <consortium name="DOE Joint Genome Institute"/>
            <person name="Min B."/>
            <person name="Riley R."/>
            <person name="Sierra-Patev S."/>
            <person name="Naranjo-Ortiz M."/>
            <person name="Looney B."/>
            <person name="Konkel Z."/>
            <person name="Slot J.C."/>
            <person name="Sakamoto Y."/>
            <person name="Steenwyk J.L."/>
            <person name="Rokas A."/>
            <person name="Carro J."/>
            <person name="Camarero S."/>
            <person name="Ferreira P."/>
            <person name="Molpeceres G."/>
            <person name="Ruiz-Duenas F.J."/>
            <person name="Serrano A."/>
            <person name="Henrissat B."/>
            <person name="Drula E."/>
            <person name="Hughes K.W."/>
            <person name="Mata J.L."/>
            <person name="Ishikawa N.K."/>
            <person name="Vargas-Isla R."/>
            <person name="Ushijima S."/>
            <person name="Smith C.A."/>
            <person name="Ahrendt S."/>
            <person name="Andreopoulos W."/>
            <person name="He G."/>
            <person name="Labutti K."/>
            <person name="Lipzen A."/>
            <person name="Ng V."/>
            <person name="Sandor L."/>
            <person name="Barry K."/>
            <person name="Martinez A.T."/>
            <person name="Xiao Y."/>
            <person name="Gibbons J.G."/>
            <person name="Terashima K."/>
            <person name="Hibbett D.S."/>
            <person name="Grigoriev I.V."/>
        </authorList>
    </citation>
    <scope>NUCLEOTIDE SEQUENCE</scope>
    <source>
        <strain evidence="9">TFB10827</strain>
    </source>
</reference>
<dbReference type="Gene3D" id="1.20.1250.20">
    <property type="entry name" value="MFS general substrate transporter like domains"/>
    <property type="match status" value="2"/>
</dbReference>
<evidence type="ECO:0000313" key="10">
    <source>
        <dbReference type="Proteomes" id="UP001163828"/>
    </source>
</evidence>
<feature type="transmembrane region" description="Helical" evidence="7">
    <location>
        <begin position="484"/>
        <end position="502"/>
    </location>
</feature>
<organism evidence="9 10">
    <name type="scientific">Lentinula boryana</name>
    <dbReference type="NCBI Taxonomy" id="40481"/>
    <lineage>
        <taxon>Eukaryota</taxon>
        <taxon>Fungi</taxon>
        <taxon>Dikarya</taxon>
        <taxon>Basidiomycota</taxon>
        <taxon>Agaricomycotina</taxon>
        <taxon>Agaricomycetes</taxon>
        <taxon>Agaricomycetidae</taxon>
        <taxon>Agaricales</taxon>
        <taxon>Marasmiineae</taxon>
        <taxon>Omphalotaceae</taxon>
        <taxon>Lentinula</taxon>
    </lineage>
</organism>
<evidence type="ECO:0000256" key="1">
    <source>
        <dbReference type="ARBA" id="ARBA00004127"/>
    </source>
</evidence>
<dbReference type="InterPro" id="IPR051788">
    <property type="entry name" value="MFS_Transporter"/>
</dbReference>
<dbReference type="Pfam" id="PF07690">
    <property type="entry name" value="MFS_1"/>
    <property type="match status" value="1"/>
</dbReference>
<dbReference type="SUPFAM" id="SSF103473">
    <property type="entry name" value="MFS general substrate transporter"/>
    <property type="match status" value="1"/>
</dbReference>
<dbReference type="InterPro" id="IPR020846">
    <property type="entry name" value="MFS_dom"/>
</dbReference>
<feature type="transmembrane region" description="Helical" evidence="7">
    <location>
        <begin position="268"/>
        <end position="293"/>
    </location>
</feature>
<dbReference type="EMBL" id="MU790711">
    <property type="protein sequence ID" value="KAJ3994310.1"/>
    <property type="molecule type" value="Genomic_DNA"/>
</dbReference>
<dbReference type="Proteomes" id="UP001163828">
    <property type="component" value="Unassembled WGS sequence"/>
</dbReference>
<feature type="transmembrane region" description="Helical" evidence="7">
    <location>
        <begin position="242"/>
        <end position="262"/>
    </location>
</feature>
<keyword evidence="4 7" id="KW-0812">Transmembrane</keyword>
<comment type="similarity">
    <text evidence="2">Belongs to the major facilitator superfamily.</text>
</comment>
<feature type="transmembrane region" description="Helical" evidence="7">
    <location>
        <begin position="207"/>
        <end position="230"/>
    </location>
</feature>
<feature type="transmembrane region" description="Helical" evidence="7">
    <location>
        <begin position="393"/>
        <end position="416"/>
    </location>
</feature>
<evidence type="ECO:0000256" key="6">
    <source>
        <dbReference type="ARBA" id="ARBA00023136"/>
    </source>
</evidence>
<keyword evidence="3" id="KW-0813">Transport</keyword>
<protein>
    <submittedName>
        <fullName evidence="9">MFS general substrate transporter</fullName>
    </submittedName>
</protein>
<dbReference type="InterPro" id="IPR011701">
    <property type="entry name" value="MFS"/>
</dbReference>
<proteinExistence type="inferred from homology"/>
<accession>A0ABQ8Q739</accession>
<dbReference type="PANTHER" id="PTHR23514:SF3">
    <property type="entry name" value="BYPASS OF STOP CODON PROTEIN 6"/>
    <property type="match status" value="1"/>
</dbReference>
<evidence type="ECO:0000256" key="5">
    <source>
        <dbReference type="ARBA" id="ARBA00022989"/>
    </source>
</evidence>
<feature type="transmembrane region" description="Helical" evidence="7">
    <location>
        <begin position="178"/>
        <end position="195"/>
    </location>
</feature>
<keyword evidence="5 7" id="KW-1133">Transmembrane helix</keyword>
<feature type="transmembrane region" description="Helical" evidence="7">
    <location>
        <begin position="305"/>
        <end position="325"/>
    </location>
</feature>
<feature type="domain" description="Major facilitator superfamily (MFS) profile" evidence="8">
    <location>
        <begin position="181"/>
        <end position="570"/>
    </location>
</feature>
<dbReference type="PANTHER" id="PTHR23514">
    <property type="entry name" value="BYPASS OF STOP CODON PROTEIN 6"/>
    <property type="match status" value="1"/>
</dbReference>
<feature type="transmembrane region" description="Helical" evidence="7">
    <location>
        <begin position="459"/>
        <end position="478"/>
    </location>
</feature>
<feature type="transmembrane region" description="Helical" evidence="7">
    <location>
        <begin position="547"/>
        <end position="566"/>
    </location>
</feature>
<evidence type="ECO:0000259" key="8">
    <source>
        <dbReference type="PROSITE" id="PS50850"/>
    </source>
</evidence>
<evidence type="ECO:0000256" key="4">
    <source>
        <dbReference type="ARBA" id="ARBA00022692"/>
    </source>
</evidence>
<gene>
    <name evidence="9" type="ORF">F5050DRAFT_541081</name>
</gene>
<dbReference type="InterPro" id="IPR036259">
    <property type="entry name" value="MFS_trans_sf"/>
</dbReference>
<name>A0ABQ8Q739_9AGAR</name>
<comment type="subcellular location">
    <subcellularLocation>
        <location evidence="1">Endomembrane system</location>
        <topology evidence="1">Multi-pass membrane protein</topology>
    </subcellularLocation>
</comment>
<evidence type="ECO:0000256" key="7">
    <source>
        <dbReference type="SAM" id="Phobius"/>
    </source>
</evidence>
<evidence type="ECO:0000313" key="9">
    <source>
        <dbReference type="EMBL" id="KAJ3994310.1"/>
    </source>
</evidence>
<feature type="transmembrane region" description="Helical" evidence="7">
    <location>
        <begin position="509"/>
        <end position="535"/>
    </location>
</feature>
<evidence type="ECO:0000256" key="2">
    <source>
        <dbReference type="ARBA" id="ARBA00008335"/>
    </source>
</evidence>